<dbReference type="PANTHER" id="PTHR16166">
    <property type="entry name" value="VACUOLAR PROTEIN SORTING-ASSOCIATED PROTEIN VPS13"/>
    <property type="match status" value="1"/>
</dbReference>
<evidence type="ECO:0000256" key="2">
    <source>
        <dbReference type="ARBA" id="ARBA00022448"/>
    </source>
</evidence>
<evidence type="ECO:0000313" key="8">
    <source>
        <dbReference type="EMBL" id="KIM66192.1"/>
    </source>
</evidence>
<evidence type="ECO:0000259" key="7">
    <source>
        <dbReference type="Pfam" id="PF25037"/>
    </source>
</evidence>
<dbReference type="Pfam" id="PF12624">
    <property type="entry name" value="VPS13_N"/>
    <property type="match status" value="1"/>
</dbReference>
<evidence type="ECO:0008006" key="10">
    <source>
        <dbReference type="Google" id="ProtNLM"/>
    </source>
</evidence>
<feature type="domain" description="Intermembrane lipid transfer protein VPS13-like C-terminal" evidence="7">
    <location>
        <begin position="2949"/>
        <end position="3056"/>
    </location>
</feature>
<dbReference type="FunCoup" id="A0A0C3AMJ9">
    <property type="interactions" value="242"/>
</dbReference>
<dbReference type="InterPro" id="IPR026847">
    <property type="entry name" value="VPS13"/>
</dbReference>
<dbReference type="STRING" id="1036808.A0A0C3AMJ9"/>
<dbReference type="InterPro" id="IPR056747">
    <property type="entry name" value="VPS13-like_M"/>
</dbReference>
<comment type="similarity">
    <text evidence="1">Belongs to the VPS13 family.</text>
</comment>
<keyword evidence="9" id="KW-1185">Reference proteome</keyword>
<dbReference type="GO" id="GO:0006869">
    <property type="term" value="P:lipid transport"/>
    <property type="evidence" value="ECO:0007669"/>
    <property type="project" value="UniProtKB-KW"/>
</dbReference>
<dbReference type="HOGENOM" id="CLU_000135_0_0_1"/>
<feature type="domain" description="Vacuolar protein sorting-associated protein 13 VPS13 adaptor binding" evidence="6">
    <location>
        <begin position="1853"/>
        <end position="2423"/>
    </location>
</feature>
<dbReference type="EMBL" id="KN822018">
    <property type="protein sequence ID" value="KIM66192.1"/>
    <property type="molecule type" value="Genomic_DNA"/>
</dbReference>
<dbReference type="InterPro" id="IPR056748">
    <property type="entry name" value="VPS13-like_C"/>
</dbReference>
<keyword evidence="3" id="KW-0445">Lipid transport</keyword>
<dbReference type="InterPro" id="IPR009543">
    <property type="entry name" value="VPS13_VAB"/>
</dbReference>
<keyword evidence="2" id="KW-0813">Transport</keyword>
<dbReference type="InterPro" id="IPR026854">
    <property type="entry name" value="VPS13_N"/>
</dbReference>
<evidence type="ECO:0000256" key="3">
    <source>
        <dbReference type="ARBA" id="ARBA00023055"/>
    </source>
</evidence>
<dbReference type="Pfam" id="PF25037">
    <property type="entry name" value="VPS13_C"/>
    <property type="match status" value="1"/>
</dbReference>
<proteinExistence type="inferred from homology"/>
<feature type="domain" description="Chorein N-terminal" evidence="4">
    <location>
        <begin position="10"/>
        <end position="871"/>
    </location>
</feature>
<gene>
    <name evidence="8" type="ORF">SCLCIDRAFT_111080</name>
</gene>
<dbReference type="InParanoid" id="A0A0C3AMJ9"/>
<dbReference type="GO" id="GO:0045324">
    <property type="term" value="P:late endosome to vacuole transport"/>
    <property type="evidence" value="ECO:0007669"/>
    <property type="project" value="TreeGrafter"/>
</dbReference>
<dbReference type="OrthoDB" id="428159at2759"/>
<accession>A0A0C3AMJ9</accession>
<protein>
    <recommendedName>
        <fullName evidence="10">Vacuolar protein sorting-associated protein</fullName>
    </recommendedName>
</protein>
<dbReference type="Pfam" id="PF25036">
    <property type="entry name" value="VPS13_VAB"/>
    <property type="match status" value="1"/>
</dbReference>
<reference evidence="9" key="2">
    <citation type="submission" date="2015-01" db="EMBL/GenBank/DDBJ databases">
        <title>Evolutionary Origins and Diversification of the Mycorrhizal Mutualists.</title>
        <authorList>
            <consortium name="DOE Joint Genome Institute"/>
            <consortium name="Mycorrhizal Genomics Consortium"/>
            <person name="Kohler A."/>
            <person name="Kuo A."/>
            <person name="Nagy L.G."/>
            <person name="Floudas D."/>
            <person name="Copeland A."/>
            <person name="Barry K.W."/>
            <person name="Cichocki N."/>
            <person name="Veneault-Fourrey C."/>
            <person name="LaButti K."/>
            <person name="Lindquist E.A."/>
            <person name="Lipzen A."/>
            <person name="Lundell T."/>
            <person name="Morin E."/>
            <person name="Murat C."/>
            <person name="Riley R."/>
            <person name="Ohm R."/>
            <person name="Sun H."/>
            <person name="Tunlid A."/>
            <person name="Henrissat B."/>
            <person name="Grigoriev I.V."/>
            <person name="Hibbett D.S."/>
            <person name="Martin F."/>
        </authorList>
    </citation>
    <scope>NUCLEOTIDE SEQUENCE [LARGE SCALE GENOMIC DNA]</scope>
    <source>
        <strain evidence="9">Foug A</strain>
    </source>
</reference>
<evidence type="ECO:0000259" key="4">
    <source>
        <dbReference type="Pfam" id="PF12624"/>
    </source>
</evidence>
<evidence type="ECO:0000256" key="1">
    <source>
        <dbReference type="ARBA" id="ARBA00006545"/>
    </source>
</evidence>
<dbReference type="GO" id="GO:0006623">
    <property type="term" value="P:protein targeting to vacuole"/>
    <property type="evidence" value="ECO:0007669"/>
    <property type="project" value="TreeGrafter"/>
</dbReference>
<reference evidence="8 9" key="1">
    <citation type="submission" date="2014-04" db="EMBL/GenBank/DDBJ databases">
        <authorList>
            <consortium name="DOE Joint Genome Institute"/>
            <person name="Kuo A."/>
            <person name="Kohler A."/>
            <person name="Nagy L.G."/>
            <person name="Floudas D."/>
            <person name="Copeland A."/>
            <person name="Barry K.W."/>
            <person name="Cichocki N."/>
            <person name="Veneault-Fourrey C."/>
            <person name="LaButti K."/>
            <person name="Lindquist E.A."/>
            <person name="Lipzen A."/>
            <person name="Lundell T."/>
            <person name="Morin E."/>
            <person name="Murat C."/>
            <person name="Sun H."/>
            <person name="Tunlid A."/>
            <person name="Henrissat B."/>
            <person name="Grigoriev I.V."/>
            <person name="Hibbett D.S."/>
            <person name="Martin F."/>
            <person name="Nordberg H.P."/>
            <person name="Cantor M.N."/>
            <person name="Hua S.X."/>
        </authorList>
    </citation>
    <scope>NUCLEOTIDE SEQUENCE [LARGE SCALE GENOMIC DNA]</scope>
    <source>
        <strain evidence="8 9">Foug A</strain>
    </source>
</reference>
<dbReference type="Proteomes" id="UP000053989">
    <property type="component" value="Unassembled WGS sequence"/>
</dbReference>
<evidence type="ECO:0000313" key="9">
    <source>
        <dbReference type="Proteomes" id="UP000053989"/>
    </source>
</evidence>
<dbReference type="GO" id="GO:0045053">
    <property type="term" value="P:protein retention in Golgi apparatus"/>
    <property type="evidence" value="ECO:0007669"/>
    <property type="project" value="TreeGrafter"/>
</dbReference>
<dbReference type="Pfam" id="PF25033">
    <property type="entry name" value="VPS13_M"/>
    <property type="match status" value="1"/>
</dbReference>
<organism evidence="8 9">
    <name type="scientific">Scleroderma citrinum Foug A</name>
    <dbReference type="NCBI Taxonomy" id="1036808"/>
    <lineage>
        <taxon>Eukaryota</taxon>
        <taxon>Fungi</taxon>
        <taxon>Dikarya</taxon>
        <taxon>Basidiomycota</taxon>
        <taxon>Agaricomycotina</taxon>
        <taxon>Agaricomycetes</taxon>
        <taxon>Agaricomycetidae</taxon>
        <taxon>Boletales</taxon>
        <taxon>Sclerodermatineae</taxon>
        <taxon>Sclerodermataceae</taxon>
        <taxon>Scleroderma</taxon>
    </lineage>
</organism>
<dbReference type="GO" id="GO:0007005">
    <property type="term" value="P:mitochondrion organization"/>
    <property type="evidence" value="ECO:0007669"/>
    <property type="project" value="TreeGrafter"/>
</dbReference>
<feature type="domain" description="VPS13-like middle region" evidence="5">
    <location>
        <begin position="1071"/>
        <end position="1790"/>
    </location>
</feature>
<evidence type="ECO:0000259" key="5">
    <source>
        <dbReference type="Pfam" id="PF25033"/>
    </source>
</evidence>
<dbReference type="PANTHER" id="PTHR16166:SF93">
    <property type="entry name" value="INTERMEMBRANE LIPID TRANSFER PROTEIN VPS13"/>
    <property type="match status" value="1"/>
</dbReference>
<sequence>MWWLDPGRDILNVVFNRILAPYVENLDMNQVNYGIAQGQLTLRNLRLKKGALDKFRLPVDVLEGYLGTFTLSLRWMNLGNKPVEISIEDVYLLVVPSPQNNVDPEEEEERAQAAKQERLENAEFLHLRDQNVTSDEAPQGFWASLTAKIVNNIQITVRNIHIRYEDKMSVPGHPFAMGVTLASFNASSVNEKWEPAFIESTSGAIHKFANLVSLAVYFDTDSQSMAGLPIGATKEKFSAMISHSDKNSSHQFILSPVSGQGRIVLNHKMDDQTPHYDIHLFFDEIGVSLDDNQYRDAISLVDMYHVYLRQHQYRKHRPSDEEFERNRGRAYFTFAIQAILDGVRDRRRKWTWAYFAERRDDRNEYVELFKKKIMDALQDTEALALQTLERKLSYEDIRFYRSIARSQLQKDAAQMKQLGEERARRQQQSRSWTSWLWGTSPPDVASEEPIFQRQMTDAERKQLYEVLDYDERSAITEAFESRDALMLRGVAELKRGSFTLKTDPRGAVKNIISTVFDSFRADFTQRQDNFETSISLGGFSVYDGTTANTVHPQIIQVKNPSSKEVRPRAHGESVDPFFFLKFESNPLDQRADTALTARMRHMEIIYHKGYIEAISKFFRPPKSQLESVEALLNVASETLEGLRKDTRAGLEYALQTHKTIDLQVDMNAPVIIIPEDVTSVHAGHLILDAGHISIESDLADKDILREIQAKKNQQYNEEDYRRLESMMYDKVLLRLEAAQFVIGNDLQSCRDALISQDGDFLHLLERTNIELKVQSSIVPSAVNLTRFKVSGKLPSLHVNISDAKYKTLMRLIDVAIPDVNDSDENPLDDQVSIGDPLSMRLFRSTGPEYNIEDPQSESEDGSNNFGDIFFEVRDGGSQDKEIQQQMFHMDFAVDGLCVTILRSSVNGYERPLGNCSLHDFRLGLSVLNERTVVNINLKKMGMSVIQAKGGPLELMSSERPDTSEEEKLLSVSYTRLQKASSTLSKTYDEVEQNVDIVLSTFIFKAVPEPVVSLYDFIMNTFLPQETGTLIPQENPQPRESTAVARSNTNGAIRVTVKLDSIRVVLIDEVTALATLSLSTAYVSIVMKSSTMFITGRLGSLALSDDRPIDVSRPEFKQILSIEGRNLAEFRYRTYDPADEDFSGFNSSIHLTTGSLKIHFLEEPLRDIYLFVTKLAQLKVLYDAARDAAVQRASEIERMQFEVSVKTPIIIFPCDSTRDPDVLTMRLGEILAHNSYDGKSSNIMASLRGIQLNSEFYCDGNPLKLKIVDDINIVADALQTTGIDRSQEANLPDIQVAVKISDVKLHLTQVQYQILISLFQSVSRVFSSSDSAHVNPIVSPSLRLGNNSVEAVEQRSTVNLEPEVRSTPAIDGMRPWTTVDVVASVKAVKLHLYDAGANTESKLQDHGIVQVSLNSTTLRYKSLSDGAFEAQLVLESFTMSNTRPGGSRFREIIPAADHGRNQFMVLYTSSGTSSLAIVTVDAPHIIFAIEPSIALISFFASVPGNATDTGQRGDVVNDMSQQTVSRSGTDIRVELHDISISVLEDDSNAQSHAIRLYIDQIILSQQVIVALTMNKLGMSLIRMGTDSDTVRFLDEVDLTLSLNCQSSNREQLLNIEISSKPIVFRVSYRDIMLISAITTKAAQLYGRSHGSISDDETRPSKVLTTAQPSSAQLQSTNAKSKARVVTSKEQLKASMDGFRLILIGDMHEQPMLHLNLKPFVVMVKDWSSELSASTVVETQINYWNLTNSHWEPLIDPWSLSLSVTKEQPLDGFKASITARDRLDLNISTTLIELATASIKMLGKEGEGVLQKARGSYAPYRIQNRTGSLLSLWSDDEVNAVKVDHNRTIDWRFDDWKTTREHVTTYEQHNICVQIAGKPWEAVRGIPVDREGEFTFSLRPRGDGYTDRLLCAITVEDNVKVVTLRSTYLVVNHTFYPLELMLVDNTGHPAYSLEKIFPGHDYPLPIESVTRNRIRLQPDQGFGYKWCSSLRFDDLMAKKSLTIQCPHGDAREVPFRFQAWVQADSNDLTARKSPKITLKLRAPIELENLLPYSVQYRIFDRNANTNWKSYLRNGGIMPVHSVQLDHLVLLNLEVQDTVFAPSEFAIINTDPQSDFDTESRLILRDQSNRKLNLKLNYVRYPESGGAFKVQIYSPYLLVNKTGLPFGVKAVRSNRASAPVEIAGDTRRDVLMGRVPFLLSHPHENGHAFVFQVADSIWSNVIGLEAPAAETKMVIPSSKQKNEEYHIGLSWTEGLGKYKLTKVIILAPRFLVKNDLSEPLHFREYQGLPRGRAVLDPGERCPLQALRTGQEKLLTIARPGLNTRWSAPINLEDIGVIHLRLPMDDEEVQLIKGDIKLNGSIIFVTFCRADGWPFEIENQSDHTVVICQRDANCNEANLTAVKSAYPRYKMPPHSTIPYAWDQPAAKEKKLVLMIQDARRVVDIMEIGALVPFKFHDRNRTRAVSLDVRAEGQKQVLRITPYVAERSVYKPKHRNTGSLSRSDTLASTEAFEAVAEDSALILTIKVDLSGIGISLMNRKLIEVIYVSVDSLEFEYNNSTTAQAVTFSCGSLQIDNQLHDAVYPVILQPSPLSRENSGMAAVLPTVQASIAWLKDKEHGVLFVKYCSILLQALSIEADEDLLFAIYDLTQIKGLSWEEETEDVLIQHPDDIPEPQATDSGQEVYFEVLELQPIQLTLSFTRTERISSEDKLSIRNPIAVVVNALTMTLGNVNDAPLELNALAIQDMRLTLPELQTRIAYHYRQDVLRQLYRILGSADFIGNPVGLFTNVSSGVADIFYAPYNGVVMHGNKELGIGIAKGAASFVKKTVFGLSDSVTKFTSSVGKGLSAATFDSEYQAQRRVSQRRNRPRHAIYGVTAGGEAFANSVFSAMEGIVSKPLQGAESEGAVGFFKGIGKGLVGAVTKPAVGVFDLAANLSEGIRNTTTVFDKPERERVRLPRQVPPDSVLVPYSTREALGQYWMRDLESGTYRKESYVAHIGLPGGDNVVLLTTLRVLSFGSKKLRLDWDLLLANVLGVAVEDNGIRFSHKLGKDHDRFVLIPDKNALTWFFGQIASVVRAFNTRRRMDN</sequence>
<evidence type="ECO:0000259" key="6">
    <source>
        <dbReference type="Pfam" id="PF25036"/>
    </source>
</evidence>
<name>A0A0C3AMJ9_9AGAM</name>